<dbReference type="Proteomes" id="UP000278962">
    <property type="component" value="Unassembled WGS sequence"/>
</dbReference>
<feature type="domain" description="KANL3/Tex30 alpha/beta hydrolase-like" evidence="1">
    <location>
        <begin position="23"/>
        <end position="160"/>
    </location>
</feature>
<sequence>MLEIDTPHGPAHAHPHLVDGASSVLVLGHGAGGGVGAPDLVAATATANEAGVSVYLVEQPYRVAGRKSPAPAPQLDAAWTAVCAALPTDDARLLVGGRSSGARVACRTAGAVGAAGVLCLAFPLHPPGRPEKTRLPELEGVEVPVLIIQGESDPFGMPPEAPGRTIVRLRGNHSLRSDVNGLRAAVRAFVTS</sequence>
<gene>
    <name evidence="2" type="ORF">C8N24_0479</name>
</gene>
<accession>A0A660L8F9</accession>
<dbReference type="InterPro" id="IPR026555">
    <property type="entry name" value="NSL3/Tex30"/>
</dbReference>
<keyword evidence="3" id="KW-1185">Reference proteome</keyword>
<comment type="caution">
    <text evidence="2">The sequence shown here is derived from an EMBL/GenBank/DDBJ whole genome shotgun (WGS) entry which is preliminary data.</text>
</comment>
<protein>
    <recommendedName>
        <fullName evidence="1">KANL3/Tex30 alpha/beta hydrolase-like domain-containing protein</fullName>
    </recommendedName>
</protein>
<dbReference type="Gene3D" id="3.40.50.1820">
    <property type="entry name" value="alpha/beta hydrolase"/>
    <property type="match status" value="1"/>
</dbReference>
<evidence type="ECO:0000259" key="1">
    <source>
        <dbReference type="Pfam" id="PF20408"/>
    </source>
</evidence>
<dbReference type="PANTHER" id="PTHR13136">
    <property type="entry name" value="TESTIS DEVELOPMENT PROTEIN PRTD"/>
    <property type="match status" value="1"/>
</dbReference>
<evidence type="ECO:0000313" key="2">
    <source>
        <dbReference type="EMBL" id="RKQ90666.1"/>
    </source>
</evidence>
<organism evidence="2 3">
    <name type="scientific">Solirubrobacter pauli</name>
    <dbReference type="NCBI Taxonomy" id="166793"/>
    <lineage>
        <taxon>Bacteria</taxon>
        <taxon>Bacillati</taxon>
        <taxon>Actinomycetota</taxon>
        <taxon>Thermoleophilia</taxon>
        <taxon>Solirubrobacterales</taxon>
        <taxon>Solirubrobacteraceae</taxon>
        <taxon>Solirubrobacter</taxon>
    </lineage>
</organism>
<dbReference type="OrthoDB" id="652634at2"/>
<dbReference type="PANTHER" id="PTHR13136:SF11">
    <property type="entry name" value="TESTIS-EXPRESSED PROTEIN 30"/>
    <property type="match status" value="1"/>
</dbReference>
<evidence type="ECO:0000313" key="3">
    <source>
        <dbReference type="Proteomes" id="UP000278962"/>
    </source>
</evidence>
<dbReference type="SUPFAM" id="SSF53474">
    <property type="entry name" value="alpha/beta-Hydrolases"/>
    <property type="match status" value="1"/>
</dbReference>
<dbReference type="InterPro" id="IPR029058">
    <property type="entry name" value="AB_hydrolase_fold"/>
</dbReference>
<dbReference type="AlphaFoldDB" id="A0A660L8F9"/>
<reference evidence="2 3" key="1">
    <citation type="submission" date="2018-10" db="EMBL/GenBank/DDBJ databases">
        <title>Genomic Encyclopedia of Archaeal and Bacterial Type Strains, Phase II (KMG-II): from individual species to whole genera.</title>
        <authorList>
            <person name="Goeker M."/>
        </authorList>
    </citation>
    <scope>NUCLEOTIDE SEQUENCE [LARGE SCALE GENOMIC DNA]</scope>
    <source>
        <strain evidence="2 3">DSM 14954</strain>
    </source>
</reference>
<name>A0A660L8F9_9ACTN</name>
<dbReference type="Pfam" id="PF20408">
    <property type="entry name" value="Abhydrolase_11"/>
    <property type="match status" value="1"/>
</dbReference>
<dbReference type="InterPro" id="IPR046879">
    <property type="entry name" value="KANL3/Tex30_Abhydrolase"/>
</dbReference>
<dbReference type="EMBL" id="RBIL01000001">
    <property type="protein sequence ID" value="RKQ90666.1"/>
    <property type="molecule type" value="Genomic_DNA"/>
</dbReference>
<proteinExistence type="predicted"/>